<keyword evidence="5" id="KW-0813">Transport</keyword>
<dbReference type="GO" id="GO:0042910">
    <property type="term" value="F:xenobiotic transmembrane transporter activity"/>
    <property type="evidence" value="ECO:0007669"/>
    <property type="project" value="InterPro"/>
</dbReference>
<evidence type="ECO:0000256" key="4">
    <source>
        <dbReference type="ARBA" id="ARBA00020268"/>
    </source>
</evidence>
<feature type="transmembrane region" description="Helical" evidence="13">
    <location>
        <begin position="194"/>
        <end position="215"/>
    </location>
</feature>
<keyword evidence="11 13" id="KW-0472">Membrane</keyword>
<protein>
    <recommendedName>
        <fullName evidence="4">Probable multidrug resistance protein NorM</fullName>
    </recommendedName>
    <alternativeName>
        <fullName evidence="12">Multidrug-efflux transporter</fullName>
    </alternativeName>
</protein>
<dbReference type="Pfam" id="PF01554">
    <property type="entry name" value="MatE"/>
    <property type="match status" value="2"/>
</dbReference>
<dbReference type="PANTHER" id="PTHR43298">
    <property type="entry name" value="MULTIDRUG RESISTANCE PROTEIN NORM-RELATED"/>
    <property type="match status" value="1"/>
</dbReference>
<feature type="transmembrane region" description="Helical" evidence="13">
    <location>
        <begin position="323"/>
        <end position="344"/>
    </location>
</feature>
<feature type="transmembrane region" description="Helical" evidence="13">
    <location>
        <begin position="167"/>
        <end position="188"/>
    </location>
</feature>
<keyword evidence="10" id="KW-0406">Ion transport</keyword>
<feature type="transmembrane region" description="Helical" evidence="13">
    <location>
        <begin position="21"/>
        <end position="41"/>
    </location>
</feature>
<keyword evidence="7" id="KW-1003">Cell membrane</keyword>
<dbReference type="NCBIfam" id="TIGR00797">
    <property type="entry name" value="matE"/>
    <property type="match status" value="1"/>
</dbReference>
<evidence type="ECO:0000256" key="5">
    <source>
        <dbReference type="ARBA" id="ARBA00022448"/>
    </source>
</evidence>
<dbReference type="GO" id="GO:0006811">
    <property type="term" value="P:monoatomic ion transport"/>
    <property type="evidence" value="ECO:0007669"/>
    <property type="project" value="UniProtKB-KW"/>
</dbReference>
<feature type="transmembrane region" description="Helical" evidence="13">
    <location>
        <begin position="93"/>
        <end position="114"/>
    </location>
</feature>
<comment type="function">
    <text evidence="1">Multidrug efflux pump.</text>
</comment>
<dbReference type="Proteomes" id="UP000295063">
    <property type="component" value="Unassembled WGS sequence"/>
</dbReference>
<comment type="subcellular location">
    <subcellularLocation>
        <location evidence="2">Cell membrane</location>
        <topology evidence="2">Multi-pass membrane protein</topology>
    </subcellularLocation>
</comment>
<evidence type="ECO:0000256" key="7">
    <source>
        <dbReference type="ARBA" id="ARBA00022475"/>
    </source>
</evidence>
<feature type="transmembrane region" description="Helical" evidence="13">
    <location>
        <begin position="420"/>
        <end position="441"/>
    </location>
</feature>
<comment type="similarity">
    <text evidence="3">Belongs to the multi antimicrobial extrusion (MATE) (TC 2.A.66.1) family.</text>
</comment>
<evidence type="ECO:0000256" key="2">
    <source>
        <dbReference type="ARBA" id="ARBA00004651"/>
    </source>
</evidence>
<keyword evidence="6" id="KW-0050">Antiport</keyword>
<feature type="transmembrane region" description="Helical" evidence="13">
    <location>
        <begin position="364"/>
        <end position="382"/>
    </location>
</feature>
<dbReference type="PANTHER" id="PTHR43298:SF2">
    <property type="entry name" value="FMN_FAD EXPORTER YEEO-RELATED"/>
    <property type="match status" value="1"/>
</dbReference>
<feature type="transmembrane region" description="Helical" evidence="13">
    <location>
        <begin position="394"/>
        <end position="414"/>
    </location>
</feature>
<dbReference type="InterPro" id="IPR048279">
    <property type="entry name" value="MdtK-like"/>
</dbReference>
<accession>A0A4V2Q8J6</accession>
<feature type="transmembrane region" description="Helical" evidence="13">
    <location>
        <begin position="134"/>
        <end position="155"/>
    </location>
</feature>
<evidence type="ECO:0000313" key="15">
    <source>
        <dbReference type="Proteomes" id="UP000295063"/>
    </source>
</evidence>
<dbReference type="GO" id="GO:0005886">
    <property type="term" value="C:plasma membrane"/>
    <property type="evidence" value="ECO:0007669"/>
    <property type="project" value="UniProtKB-SubCell"/>
</dbReference>
<dbReference type="GO" id="GO:0015297">
    <property type="term" value="F:antiporter activity"/>
    <property type="evidence" value="ECO:0007669"/>
    <property type="project" value="UniProtKB-KW"/>
</dbReference>
<dbReference type="EMBL" id="SLUI01000007">
    <property type="protein sequence ID" value="TCL36870.1"/>
    <property type="molecule type" value="Genomic_DNA"/>
</dbReference>
<dbReference type="InterPro" id="IPR002528">
    <property type="entry name" value="MATE_fam"/>
</dbReference>
<evidence type="ECO:0000256" key="1">
    <source>
        <dbReference type="ARBA" id="ARBA00003408"/>
    </source>
</evidence>
<gene>
    <name evidence="14" type="ORF">EV210_107134</name>
</gene>
<evidence type="ECO:0000256" key="8">
    <source>
        <dbReference type="ARBA" id="ARBA00022692"/>
    </source>
</evidence>
<evidence type="ECO:0000256" key="3">
    <source>
        <dbReference type="ARBA" id="ARBA00010199"/>
    </source>
</evidence>
<comment type="caution">
    <text evidence="14">The sequence shown here is derived from an EMBL/GenBank/DDBJ whole genome shotgun (WGS) entry which is preliminary data.</text>
</comment>
<dbReference type="CDD" id="cd13133">
    <property type="entry name" value="MATE_like_7"/>
    <property type="match status" value="1"/>
</dbReference>
<dbReference type="AlphaFoldDB" id="A0A4V2Q8J6"/>
<keyword evidence="15" id="KW-1185">Reference proteome</keyword>
<sequence>MTMLSKSENMISCNQIIKLTYPLILSMLSFNAMVFVDRLYVAQYDLTQFAAMMPASFIAIGFASIFTGIIGYISVFVAQYYGAGRYRDCVASMWQGIYASLIFAVFLLGISPLAASVFEIMGHSGKLLMYEVEYFYLITIAECIQLFSTAFYSFYCGIGRTKTTMYVALLTNIVNIILAGVLVFGKFGMPELGMYGSGLAAIISCTVGLLCYLFLMRQTALIQQYQLLPYSRLHGQKLYSLLRYGLFAGVQSFVETGYFSIFLLLIGAMGESNLAAVNVVFAMEAVFILPVNGMTTAIGIIASQERGANRLGNIPEVLKKGMTLGLCFNIIILIACNFFPEILISSFHADTSNEQRQFIQIATPLLRLTSLWLVFDTIHLMIGTVLKSMGDTRFMMITYAIVPLLFYAIIPYLFCNLFSISLTWLWVSLVCYSVVMLLLMASRFLSGKWKEFNVIE</sequence>
<feature type="transmembrane region" description="Helical" evidence="13">
    <location>
        <begin position="275"/>
        <end position="302"/>
    </location>
</feature>
<keyword evidence="9 13" id="KW-1133">Transmembrane helix</keyword>
<evidence type="ECO:0000256" key="6">
    <source>
        <dbReference type="ARBA" id="ARBA00022449"/>
    </source>
</evidence>
<dbReference type="PIRSF" id="PIRSF006603">
    <property type="entry name" value="DinF"/>
    <property type="match status" value="1"/>
</dbReference>
<feature type="transmembrane region" description="Helical" evidence="13">
    <location>
        <begin position="53"/>
        <end position="81"/>
    </location>
</feature>
<evidence type="ECO:0000256" key="13">
    <source>
        <dbReference type="SAM" id="Phobius"/>
    </source>
</evidence>
<evidence type="ECO:0000256" key="11">
    <source>
        <dbReference type="ARBA" id="ARBA00023136"/>
    </source>
</evidence>
<evidence type="ECO:0000256" key="12">
    <source>
        <dbReference type="ARBA" id="ARBA00031636"/>
    </source>
</evidence>
<evidence type="ECO:0000313" key="14">
    <source>
        <dbReference type="EMBL" id="TCL36870.1"/>
    </source>
</evidence>
<evidence type="ECO:0000256" key="10">
    <source>
        <dbReference type="ARBA" id="ARBA00023065"/>
    </source>
</evidence>
<keyword evidence="8 13" id="KW-0812">Transmembrane</keyword>
<evidence type="ECO:0000256" key="9">
    <source>
        <dbReference type="ARBA" id="ARBA00022989"/>
    </source>
</evidence>
<dbReference type="InterPro" id="IPR050222">
    <property type="entry name" value="MATE_MdtK"/>
</dbReference>
<proteinExistence type="inferred from homology"/>
<reference evidence="14 15" key="1">
    <citation type="submission" date="2019-03" db="EMBL/GenBank/DDBJ databases">
        <title>Genomic Encyclopedia of Type Strains, Phase IV (KMG-IV): sequencing the most valuable type-strain genomes for metagenomic binning, comparative biology and taxonomic classification.</title>
        <authorList>
            <person name="Goeker M."/>
        </authorList>
    </citation>
    <scope>NUCLEOTIDE SEQUENCE [LARGE SCALE GENOMIC DNA]</scope>
    <source>
        <strain evidence="14 15">DSM 15969</strain>
    </source>
</reference>
<dbReference type="OrthoDB" id="9780160at2"/>
<organism evidence="14 15">
    <name type="scientific">Anaerospora hongkongensis</name>
    <dbReference type="NCBI Taxonomy" id="244830"/>
    <lineage>
        <taxon>Bacteria</taxon>
        <taxon>Bacillati</taxon>
        <taxon>Bacillota</taxon>
        <taxon>Negativicutes</taxon>
        <taxon>Selenomonadales</taxon>
        <taxon>Sporomusaceae</taxon>
        <taxon>Anaerospora</taxon>
    </lineage>
</organism>
<feature type="transmembrane region" description="Helical" evidence="13">
    <location>
        <begin position="241"/>
        <end position="269"/>
    </location>
</feature>
<name>A0A4V2Q8J6_9FIRM</name>